<protein>
    <submittedName>
        <fullName evidence="1">Uncharacterized protein</fullName>
    </submittedName>
</protein>
<evidence type="ECO:0000313" key="1">
    <source>
        <dbReference type="EMBL" id="JAH30091.1"/>
    </source>
</evidence>
<name>A0A0E9RLQ8_ANGAN</name>
<accession>A0A0E9RLQ8</accession>
<proteinExistence type="predicted"/>
<reference evidence="1" key="2">
    <citation type="journal article" date="2015" name="Fish Shellfish Immunol.">
        <title>Early steps in the European eel (Anguilla anguilla)-Vibrio vulnificus interaction in the gills: Role of the RtxA13 toxin.</title>
        <authorList>
            <person name="Callol A."/>
            <person name="Pajuelo D."/>
            <person name="Ebbesson L."/>
            <person name="Teles M."/>
            <person name="MacKenzie S."/>
            <person name="Amaro C."/>
        </authorList>
    </citation>
    <scope>NUCLEOTIDE SEQUENCE</scope>
</reference>
<reference evidence="1" key="1">
    <citation type="submission" date="2014-11" db="EMBL/GenBank/DDBJ databases">
        <authorList>
            <person name="Amaro Gonzalez C."/>
        </authorList>
    </citation>
    <scope>NUCLEOTIDE SEQUENCE</scope>
</reference>
<organism evidence="1">
    <name type="scientific">Anguilla anguilla</name>
    <name type="common">European freshwater eel</name>
    <name type="synonym">Muraena anguilla</name>
    <dbReference type="NCBI Taxonomy" id="7936"/>
    <lineage>
        <taxon>Eukaryota</taxon>
        <taxon>Metazoa</taxon>
        <taxon>Chordata</taxon>
        <taxon>Craniata</taxon>
        <taxon>Vertebrata</taxon>
        <taxon>Euteleostomi</taxon>
        <taxon>Actinopterygii</taxon>
        <taxon>Neopterygii</taxon>
        <taxon>Teleostei</taxon>
        <taxon>Anguilliformes</taxon>
        <taxon>Anguillidae</taxon>
        <taxon>Anguilla</taxon>
    </lineage>
</organism>
<dbReference type="AlphaFoldDB" id="A0A0E9RLQ8"/>
<dbReference type="EMBL" id="GBXM01078486">
    <property type="protein sequence ID" value="JAH30091.1"/>
    <property type="molecule type" value="Transcribed_RNA"/>
</dbReference>
<sequence>MQISMSSQLIRRRRLRVAICWQPTDFYHMANKDHSVSTQDSQKEV</sequence>